<feature type="domain" description="SsuA/THI5-like" evidence="1">
    <location>
        <begin position="41"/>
        <end position="237"/>
    </location>
</feature>
<keyword evidence="3" id="KW-1185">Reference proteome</keyword>
<evidence type="ECO:0000259" key="1">
    <source>
        <dbReference type="Pfam" id="PF09084"/>
    </source>
</evidence>
<proteinExistence type="predicted"/>
<dbReference type="PANTHER" id="PTHR31528:SF3">
    <property type="entry name" value="THIAMINE BIOSYNTHESIS PROTEIN HI_0357-RELATED"/>
    <property type="match status" value="1"/>
</dbReference>
<accession>A0A0D6MLQ8</accession>
<dbReference type="Proteomes" id="UP000032679">
    <property type="component" value="Unassembled WGS sequence"/>
</dbReference>
<comment type="caution">
    <text evidence="2">The sequence shown here is derived from an EMBL/GenBank/DDBJ whole genome shotgun (WGS) entry which is preliminary data.</text>
</comment>
<reference evidence="2 3" key="1">
    <citation type="submission" date="2012-10" db="EMBL/GenBank/DDBJ databases">
        <title>Genome sequencing of Tanticharoenia sakaeratensis NBRC 103193.</title>
        <authorList>
            <person name="Azuma Y."/>
            <person name="Hadano H."/>
            <person name="Hirakawa H."/>
            <person name="Matsushita K."/>
        </authorList>
    </citation>
    <scope>NUCLEOTIDE SEQUENCE [LARGE SCALE GENOMIC DNA]</scope>
    <source>
        <strain evidence="2 3">NBRC 103193</strain>
    </source>
</reference>
<evidence type="ECO:0000313" key="3">
    <source>
        <dbReference type="Proteomes" id="UP000032679"/>
    </source>
</evidence>
<dbReference type="Pfam" id="PF09084">
    <property type="entry name" value="NMT1"/>
    <property type="match status" value="1"/>
</dbReference>
<dbReference type="AlphaFoldDB" id="A0A0D6MLQ8"/>
<dbReference type="OrthoDB" id="7431968at2"/>
<sequence length="328" mass="35315">MTMAPGRREVLGGLAAAFVGGGTARAAGAPLTLLTNWCAQAEHGGFYQAQASGLYAKAGLNVNLRMGGPQVNAMQLLLAGQCDLALLQPEEAIRAGMRGLPAVAVATTFQKGLAGIMTHPDIHDPGQLRGHPIFISAEGRSSFWPWLKARYGFTDDQAHPYTFNLQPFMFNPQAAMQAFVSSETYAARKQNVPFNFYLLSDLGYPTYGNVLLASRSALQTRKDEIAAFLAASSEGWLQYIYGNGQDGDRAILAANAHMTSDQLAFSRATLKRIAALGTNGASILSMTDAHWMDIHKTLLQSGLITDDPRWRDGYTLSFNGALTARVPS</sequence>
<dbReference type="InterPro" id="IPR015168">
    <property type="entry name" value="SsuA/THI5"/>
</dbReference>
<gene>
    <name evidence="2" type="ORF">Tasa_019_030</name>
</gene>
<dbReference type="RefSeq" id="WP_084712191.1">
    <property type="nucleotide sequence ID" value="NZ_BALE01000019.1"/>
</dbReference>
<dbReference type="GO" id="GO:0009228">
    <property type="term" value="P:thiamine biosynthetic process"/>
    <property type="evidence" value="ECO:0007669"/>
    <property type="project" value="InterPro"/>
</dbReference>
<dbReference type="STRING" id="1231623.Tasa_019_030"/>
<dbReference type="InterPro" id="IPR006311">
    <property type="entry name" value="TAT_signal"/>
</dbReference>
<protein>
    <submittedName>
        <fullName evidence="2">Pyrimidine biosynthesis enzyme thi3</fullName>
    </submittedName>
</protein>
<evidence type="ECO:0000313" key="2">
    <source>
        <dbReference type="EMBL" id="GAN54345.1"/>
    </source>
</evidence>
<dbReference type="SUPFAM" id="SSF53850">
    <property type="entry name" value="Periplasmic binding protein-like II"/>
    <property type="match status" value="1"/>
</dbReference>
<dbReference type="InterPro" id="IPR027939">
    <property type="entry name" value="NMT1/THI5"/>
</dbReference>
<dbReference type="PANTHER" id="PTHR31528">
    <property type="entry name" value="4-AMINO-5-HYDROXYMETHYL-2-METHYLPYRIMIDINE PHOSPHATE SYNTHASE THI11-RELATED"/>
    <property type="match status" value="1"/>
</dbReference>
<dbReference type="Gene3D" id="3.40.190.10">
    <property type="entry name" value="Periplasmic binding protein-like II"/>
    <property type="match status" value="2"/>
</dbReference>
<dbReference type="EMBL" id="BALE01000019">
    <property type="protein sequence ID" value="GAN54345.1"/>
    <property type="molecule type" value="Genomic_DNA"/>
</dbReference>
<dbReference type="PROSITE" id="PS51318">
    <property type="entry name" value="TAT"/>
    <property type="match status" value="1"/>
</dbReference>
<organism evidence="2 3">
    <name type="scientific">Tanticharoenia sakaeratensis NBRC 103193</name>
    <dbReference type="NCBI Taxonomy" id="1231623"/>
    <lineage>
        <taxon>Bacteria</taxon>
        <taxon>Pseudomonadati</taxon>
        <taxon>Pseudomonadota</taxon>
        <taxon>Alphaproteobacteria</taxon>
        <taxon>Acetobacterales</taxon>
        <taxon>Acetobacteraceae</taxon>
        <taxon>Tanticharoenia</taxon>
    </lineage>
</organism>
<name>A0A0D6MLQ8_9PROT</name>